<dbReference type="AlphaFoldDB" id="A0A182RUD6"/>
<sequence>LLRRILKLMETLLQESEALKAITVEQATKYKEEEFVNQTKKGRKLKAKKDVPKLPATAKEAKKAGKPKRARNRPEAVIIRSEELTYAEILKGLETDDSLKS</sequence>
<protein>
    <submittedName>
        <fullName evidence="2">Uncharacterized protein</fullName>
    </submittedName>
</protein>
<dbReference type="EnsemblMetazoa" id="AFUN009894-RA">
    <property type="protein sequence ID" value="AFUN009894-PA"/>
    <property type="gene ID" value="AFUN009894"/>
</dbReference>
<organism evidence="2">
    <name type="scientific">Anopheles funestus</name>
    <name type="common">African malaria mosquito</name>
    <dbReference type="NCBI Taxonomy" id="62324"/>
    <lineage>
        <taxon>Eukaryota</taxon>
        <taxon>Metazoa</taxon>
        <taxon>Ecdysozoa</taxon>
        <taxon>Arthropoda</taxon>
        <taxon>Hexapoda</taxon>
        <taxon>Insecta</taxon>
        <taxon>Pterygota</taxon>
        <taxon>Neoptera</taxon>
        <taxon>Endopterygota</taxon>
        <taxon>Diptera</taxon>
        <taxon>Nematocera</taxon>
        <taxon>Culicoidea</taxon>
        <taxon>Culicidae</taxon>
        <taxon>Anophelinae</taxon>
        <taxon>Anopheles</taxon>
    </lineage>
</organism>
<evidence type="ECO:0000256" key="1">
    <source>
        <dbReference type="SAM" id="MobiDB-lite"/>
    </source>
</evidence>
<proteinExistence type="predicted"/>
<dbReference type="VEuPathDB" id="VectorBase:AFUN009894"/>
<reference evidence="2" key="1">
    <citation type="submission" date="2020-05" db="UniProtKB">
        <authorList>
            <consortium name="EnsemblMetazoa"/>
        </authorList>
    </citation>
    <scope>IDENTIFICATION</scope>
    <source>
        <strain evidence="2">FUMOZ</strain>
    </source>
</reference>
<evidence type="ECO:0000313" key="2">
    <source>
        <dbReference type="EnsemblMetazoa" id="AFUN009894-PA"/>
    </source>
</evidence>
<feature type="region of interest" description="Disordered" evidence="1">
    <location>
        <begin position="38"/>
        <end position="75"/>
    </location>
</feature>
<name>A0A182RUD6_ANOFN</name>
<accession>A0A182RUD6</accession>